<dbReference type="Proteomes" id="UP001160148">
    <property type="component" value="Unassembled WGS sequence"/>
</dbReference>
<name>A0AAV0W9M4_9HEMI</name>
<organism evidence="2 3">
    <name type="scientific">Macrosiphum euphorbiae</name>
    <name type="common">potato aphid</name>
    <dbReference type="NCBI Taxonomy" id="13131"/>
    <lineage>
        <taxon>Eukaryota</taxon>
        <taxon>Metazoa</taxon>
        <taxon>Ecdysozoa</taxon>
        <taxon>Arthropoda</taxon>
        <taxon>Hexapoda</taxon>
        <taxon>Insecta</taxon>
        <taxon>Pterygota</taxon>
        <taxon>Neoptera</taxon>
        <taxon>Paraneoptera</taxon>
        <taxon>Hemiptera</taxon>
        <taxon>Sternorrhyncha</taxon>
        <taxon>Aphidomorpha</taxon>
        <taxon>Aphidoidea</taxon>
        <taxon>Aphididae</taxon>
        <taxon>Macrosiphini</taxon>
        <taxon>Macrosiphum</taxon>
    </lineage>
</organism>
<evidence type="ECO:0000256" key="1">
    <source>
        <dbReference type="SAM" id="SignalP"/>
    </source>
</evidence>
<dbReference type="AlphaFoldDB" id="A0AAV0W9M4"/>
<feature type="chain" id="PRO_5043841334" description="Secreted protein" evidence="1">
    <location>
        <begin position="18"/>
        <end position="98"/>
    </location>
</feature>
<keyword evidence="3" id="KW-1185">Reference proteome</keyword>
<protein>
    <recommendedName>
        <fullName evidence="4">Secreted protein</fullName>
    </recommendedName>
</protein>
<evidence type="ECO:0000313" key="3">
    <source>
        <dbReference type="Proteomes" id="UP001160148"/>
    </source>
</evidence>
<proteinExistence type="predicted"/>
<reference evidence="2 3" key="1">
    <citation type="submission" date="2023-01" db="EMBL/GenBank/DDBJ databases">
        <authorList>
            <person name="Whitehead M."/>
        </authorList>
    </citation>
    <scope>NUCLEOTIDE SEQUENCE [LARGE SCALE GENOMIC DNA]</scope>
</reference>
<comment type="caution">
    <text evidence="2">The sequence shown here is derived from an EMBL/GenBank/DDBJ whole genome shotgun (WGS) entry which is preliminary data.</text>
</comment>
<evidence type="ECO:0000313" key="2">
    <source>
        <dbReference type="EMBL" id="CAI6352378.1"/>
    </source>
</evidence>
<feature type="signal peptide" evidence="1">
    <location>
        <begin position="1"/>
        <end position="17"/>
    </location>
</feature>
<gene>
    <name evidence="2" type="ORF">MEUPH1_LOCUS8628</name>
</gene>
<evidence type="ECO:0008006" key="4">
    <source>
        <dbReference type="Google" id="ProtNLM"/>
    </source>
</evidence>
<keyword evidence="1" id="KW-0732">Signal</keyword>
<accession>A0AAV0W9M4</accession>
<sequence length="98" mass="11187">MWKILFFLAYPCQQVFAKRHVRDEVENKNSDRNPFEIRRPPHIVRVCRPVYPIGGDSPPLFRLPSSGVRSATIAVGIWTIAAPVVNYSSQCCLYPKTI</sequence>
<dbReference type="EMBL" id="CARXXK010000001">
    <property type="protein sequence ID" value="CAI6352378.1"/>
    <property type="molecule type" value="Genomic_DNA"/>
</dbReference>